<dbReference type="PROSITE" id="PS51194">
    <property type="entry name" value="HELICASE_CTER"/>
    <property type="match status" value="1"/>
</dbReference>
<feature type="region of interest" description="Disordered" evidence="30">
    <location>
        <begin position="1860"/>
        <end position="1948"/>
    </location>
</feature>
<feature type="binding site" evidence="27">
    <location>
        <position position="1763"/>
    </location>
    <ligand>
        <name>Mg(2+)</name>
        <dbReference type="ChEBI" id="CHEBI:18420"/>
        <label>1</label>
    </ligand>
</feature>
<protein>
    <recommendedName>
        <fullName evidence="20">DNA 3'-5' helicase</fullName>
        <ecNumber evidence="20">5.6.2.4</ecNumber>
    </recommendedName>
    <alternativeName>
        <fullName evidence="25">DNA repair helicase RAD25</fullName>
    </alternativeName>
    <alternativeName>
        <fullName evidence="24">RNA polymerase II transcription factor B subunit SSL2</fullName>
    </alternativeName>
    <alternativeName>
        <fullName evidence="23">Suppressor of stem-loop mutation 2</fullName>
    </alternativeName>
</protein>
<feature type="compositionally biased region" description="Basic and acidic residues" evidence="30">
    <location>
        <begin position="161"/>
        <end position="171"/>
    </location>
</feature>
<dbReference type="PROSITE" id="PS51435">
    <property type="entry name" value="AP_NUCLEASE_F1_4"/>
    <property type="match status" value="1"/>
</dbReference>
<dbReference type="InterPro" id="IPR001487">
    <property type="entry name" value="Bromodomain"/>
</dbReference>
<dbReference type="EC" id="5.6.2.4" evidence="20"/>
<feature type="compositionally biased region" description="Polar residues" evidence="30">
    <location>
        <begin position="1914"/>
        <end position="1931"/>
    </location>
</feature>
<evidence type="ECO:0000256" key="25">
    <source>
        <dbReference type="ARBA" id="ARBA00078607"/>
    </source>
</evidence>
<comment type="caution">
    <text evidence="34">The sequence shown here is derived from an EMBL/GenBank/DDBJ whole genome shotgun (WGS) entry which is preliminary data.</text>
</comment>
<evidence type="ECO:0000256" key="20">
    <source>
        <dbReference type="ARBA" id="ARBA00034808"/>
    </source>
</evidence>
<feature type="compositionally biased region" description="Polar residues" evidence="30">
    <location>
        <begin position="147"/>
        <end position="156"/>
    </location>
</feature>
<dbReference type="Pfam" id="PF13625">
    <property type="entry name" value="Helicase_C_3"/>
    <property type="match status" value="1"/>
</dbReference>
<feature type="binding site" evidence="27">
    <location>
        <position position="1762"/>
    </location>
    <ligand>
        <name>Mg(2+)</name>
        <dbReference type="ChEBI" id="CHEBI:18420"/>
        <label>1</label>
    </ligand>
</feature>
<evidence type="ECO:0000256" key="28">
    <source>
        <dbReference type="PIRSR" id="PIRSR604808-3"/>
    </source>
</evidence>
<feature type="binding site" evidence="27">
    <location>
        <position position="1480"/>
    </location>
    <ligand>
        <name>Mg(2+)</name>
        <dbReference type="ChEBI" id="CHEBI:18420"/>
        <label>1</label>
    </ligand>
</feature>
<evidence type="ECO:0000256" key="5">
    <source>
        <dbReference type="ARBA" id="ARBA00022723"/>
    </source>
</evidence>
<feature type="region of interest" description="Disordered" evidence="30">
    <location>
        <begin position="1323"/>
        <end position="1353"/>
    </location>
</feature>
<dbReference type="InterPro" id="IPR004808">
    <property type="entry name" value="AP_endonuc_1"/>
</dbReference>
<keyword evidence="6" id="KW-0547">Nucleotide-binding</keyword>
<dbReference type="GO" id="GO:0016787">
    <property type="term" value="F:hydrolase activity"/>
    <property type="evidence" value="ECO:0007669"/>
    <property type="project" value="UniProtKB-KW"/>
</dbReference>
<feature type="region of interest" description="Disordered" evidence="30">
    <location>
        <begin position="583"/>
        <end position="621"/>
    </location>
</feature>
<evidence type="ECO:0000256" key="15">
    <source>
        <dbReference type="ARBA" id="ARBA00023163"/>
    </source>
</evidence>
<dbReference type="CDD" id="cd18029">
    <property type="entry name" value="DEXHc_XPB"/>
    <property type="match status" value="1"/>
</dbReference>
<evidence type="ECO:0000256" key="14">
    <source>
        <dbReference type="ARBA" id="ARBA00023125"/>
    </source>
</evidence>
<keyword evidence="11 27" id="KW-0460">Magnesium</keyword>
<feature type="active site" evidence="26">
    <location>
        <position position="1620"/>
    </location>
</feature>
<feature type="compositionally biased region" description="Acidic residues" evidence="30">
    <location>
        <begin position="335"/>
        <end position="346"/>
    </location>
</feature>
<feature type="compositionally biased region" description="Basic and acidic residues" evidence="30">
    <location>
        <begin position="347"/>
        <end position="359"/>
    </location>
</feature>
<feature type="compositionally biased region" description="Low complexity" evidence="30">
    <location>
        <begin position="1903"/>
        <end position="1913"/>
    </location>
</feature>
<dbReference type="GO" id="GO:0003677">
    <property type="term" value="F:DNA binding"/>
    <property type="evidence" value="ECO:0007669"/>
    <property type="project" value="UniProtKB-KW"/>
</dbReference>
<evidence type="ECO:0000256" key="24">
    <source>
        <dbReference type="ARBA" id="ARBA00076598"/>
    </source>
</evidence>
<dbReference type="PRINTS" id="PR00851">
    <property type="entry name" value="XRODRMPGMNTB"/>
</dbReference>
<comment type="subcellular location">
    <subcellularLocation>
        <location evidence="1">Nucleus</location>
    </subcellularLocation>
</comment>
<comment type="subunit">
    <text evidence="4">Component of the 7-subunit TFIIH core complex composed of XPB/SSL2, XPD/RAD3, SSL1, TFB1, TFB2, TFB4 and TFB5, which is active in NER. The core complex associates with the 3-subunit CTD-kinase module TFIIK composed of CCL1, KIN28 and TFB3 to form the 10-subunit holoenzyme (holo-TFIIH) active in transcription.</text>
</comment>
<evidence type="ECO:0000256" key="17">
    <source>
        <dbReference type="ARBA" id="ARBA00023235"/>
    </source>
</evidence>
<name>A0A9P8AA76_MORAP</name>
<comment type="similarity">
    <text evidence="3">Belongs to the DNA repair enzymes AP/ExoA family.</text>
</comment>
<dbReference type="Pfam" id="PF04851">
    <property type="entry name" value="ResIII"/>
    <property type="match status" value="1"/>
</dbReference>
<feature type="compositionally biased region" description="Low complexity" evidence="30">
    <location>
        <begin position="1557"/>
        <end position="1569"/>
    </location>
</feature>
<feature type="region of interest" description="Disordered" evidence="30">
    <location>
        <begin position="1975"/>
        <end position="2006"/>
    </location>
</feature>
<evidence type="ECO:0000256" key="22">
    <source>
        <dbReference type="ARBA" id="ARBA00058901"/>
    </source>
</evidence>
<evidence type="ECO:0000256" key="1">
    <source>
        <dbReference type="ARBA" id="ARBA00004123"/>
    </source>
</evidence>
<keyword evidence="17" id="KW-0413">Isomerase</keyword>
<comment type="catalytic activity">
    <reaction evidence="19">
        <text>Couples ATP hydrolysis with the unwinding of duplex DNA by translocating in the 3'-5' direction.</text>
        <dbReference type="EC" id="5.6.2.4"/>
    </reaction>
</comment>
<feature type="binding site" evidence="27">
    <location>
        <position position="1443"/>
    </location>
    <ligand>
        <name>Mg(2+)</name>
        <dbReference type="ChEBI" id="CHEBI:18420"/>
        <label>1</label>
    </ligand>
</feature>
<evidence type="ECO:0000256" key="19">
    <source>
        <dbReference type="ARBA" id="ARBA00034617"/>
    </source>
</evidence>
<dbReference type="GO" id="GO:0006325">
    <property type="term" value="P:chromatin organization"/>
    <property type="evidence" value="ECO:0007669"/>
    <property type="project" value="UniProtKB-ARBA"/>
</dbReference>
<dbReference type="InterPro" id="IPR014001">
    <property type="entry name" value="Helicase_ATP-bd"/>
</dbReference>
<evidence type="ECO:0000256" key="10">
    <source>
        <dbReference type="ARBA" id="ARBA00022840"/>
    </source>
</evidence>
<feature type="region of interest" description="Disordered" evidence="30">
    <location>
        <begin position="140"/>
        <end position="466"/>
    </location>
</feature>
<keyword evidence="18" id="KW-0539">Nucleus</keyword>
<keyword evidence="10" id="KW-0067">ATP-binding</keyword>
<evidence type="ECO:0000313" key="34">
    <source>
        <dbReference type="EMBL" id="KAG9325152.1"/>
    </source>
</evidence>
<dbReference type="PANTHER" id="PTHR11274">
    <property type="entry name" value="RAD25/XP-B DNA REPAIR HELICASE"/>
    <property type="match status" value="1"/>
</dbReference>
<comment type="function">
    <text evidence="22">ATP-dependent 3'-5' DNA helicase/translocase; binds dsDNA rather than ssDNA, unzipping it in a translocase rather than classical helicase activity. Component of the general transcription and DNA repair factor IIH (TFIIH) core complex. When complexed to CDK-activating kinase (CAK), involved in RNA transcription by RNA polymerase II. Also involved in transcription-coupled nucleotide excision repair (NER) of damaged DNA. In NER, TFIIH acts by opening DNA around the lesion to allow the excision of the damaged oligonucleotide and its replacement by a new DNA fragment. The ATPase activity of XPB/SSL2, but not its helicase activity, is required for DNA opening. In transcription, TFIIH has an essential role in transcription initiation. When the pre-initiation complex (PIC) has been established, TFIIH is required for promoter opening and promoter escape. The ATP-dependent helicase activity of XPB/SSL2 is required for promoter opening and promoter escape.</text>
</comment>
<dbReference type="CDD" id="cd09088">
    <property type="entry name" value="Ape2-like_AP-endo"/>
    <property type="match status" value="1"/>
</dbReference>
<dbReference type="FunFam" id="3.40.50.300:FF:000077">
    <property type="entry name" value="Probable DNA repair helicase RAD25"/>
    <property type="match status" value="1"/>
</dbReference>
<dbReference type="PROSITE" id="PS51192">
    <property type="entry name" value="HELICASE_ATP_BIND_1"/>
    <property type="match status" value="1"/>
</dbReference>
<dbReference type="GO" id="GO:0004518">
    <property type="term" value="F:nuclease activity"/>
    <property type="evidence" value="ECO:0007669"/>
    <property type="project" value="InterPro"/>
</dbReference>
<dbReference type="SUPFAM" id="SSF52540">
    <property type="entry name" value="P-loop containing nucleoside triphosphate hydrolases"/>
    <property type="match status" value="2"/>
</dbReference>
<feature type="site" description="Interaction with DNA substrate" evidence="28">
    <location>
        <position position="1763"/>
    </location>
</feature>
<evidence type="ECO:0000256" key="12">
    <source>
        <dbReference type="ARBA" id="ARBA00023015"/>
    </source>
</evidence>
<gene>
    <name evidence="34" type="ORF">KVV02_003569</name>
</gene>
<evidence type="ECO:0000256" key="11">
    <source>
        <dbReference type="ARBA" id="ARBA00022842"/>
    </source>
</evidence>
<dbReference type="InterPro" id="IPR032830">
    <property type="entry name" value="XPB/Ssl2_N"/>
</dbReference>
<feature type="domain" description="Helicase ATP-binding" evidence="32">
    <location>
        <begin position="924"/>
        <end position="1086"/>
    </location>
</feature>
<comment type="similarity">
    <text evidence="2">Belongs to the helicase family. RAD25/XPB subfamily.</text>
</comment>
<dbReference type="GO" id="GO:0097550">
    <property type="term" value="C:transcription preinitiation complex"/>
    <property type="evidence" value="ECO:0007669"/>
    <property type="project" value="TreeGrafter"/>
</dbReference>
<dbReference type="EMBL" id="JAIFTL010000047">
    <property type="protein sequence ID" value="KAG9325152.1"/>
    <property type="molecule type" value="Genomic_DNA"/>
</dbReference>
<evidence type="ECO:0000259" key="33">
    <source>
        <dbReference type="PROSITE" id="PS51194"/>
    </source>
</evidence>
<dbReference type="InterPro" id="IPR036427">
    <property type="entry name" value="Bromodomain-like_sf"/>
</dbReference>
<dbReference type="InterPro" id="IPR006935">
    <property type="entry name" value="Helicase/UvrB_N"/>
</dbReference>
<dbReference type="SUPFAM" id="SSF56219">
    <property type="entry name" value="DNase I-like"/>
    <property type="match status" value="1"/>
</dbReference>
<comment type="catalytic activity">
    <reaction evidence="21">
        <text>ATP + H2O = ADP + phosphate + H(+)</text>
        <dbReference type="Rhea" id="RHEA:13065"/>
        <dbReference type="ChEBI" id="CHEBI:15377"/>
        <dbReference type="ChEBI" id="CHEBI:15378"/>
        <dbReference type="ChEBI" id="CHEBI:30616"/>
        <dbReference type="ChEBI" id="CHEBI:43474"/>
        <dbReference type="ChEBI" id="CHEBI:456216"/>
        <dbReference type="EC" id="5.6.2.4"/>
    </reaction>
</comment>
<evidence type="ECO:0000256" key="8">
    <source>
        <dbReference type="ARBA" id="ARBA00022801"/>
    </source>
</evidence>
<keyword evidence="7" id="KW-0227">DNA damage</keyword>
<dbReference type="SMART" id="SM00297">
    <property type="entry name" value="BROMO"/>
    <property type="match status" value="1"/>
</dbReference>
<dbReference type="GO" id="GO:0006289">
    <property type="term" value="P:nucleotide-excision repair"/>
    <property type="evidence" value="ECO:0007669"/>
    <property type="project" value="InterPro"/>
</dbReference>
<dbReference type="SMART" id="SM00490">
    <property type="entry name" value="HELICc"/>
    <property type="match status" value="1"/>
</dbReference>
<keyword evidence="12" id="KW-0805">Transcription regulation</keyword>
<evidence type="ECO:0000256" key="29">
    <source>
        <dbReference type="PROSITE-ProRule" id="PRU00035"/>
    </source>
</evidence>
<evidence type="ECO:0000256" key="21">
    <source>
        <dbReference type="ARBA" id="ARBA00048988"/>
    </source>
</evidence>
<dbReference type="GO" id="GO:0043138">
    <property type="term" value="F:3'-5' DNA helicase activity"/>
    <property type="evidence" value="ECO:0007669"/>
    <property type="project" value="UniProtKB-EC"/>
</dbReference>
<feature type="active site" description="Proton acceptor" evidence="26">
    <location>
        <position position="1763"/>
    </location>
</feature>
<reference evidence="34" key="1">
    <citation type="submission" date="2021-07" db="EMBL/GenBank/DDBJ databases">
        <title>Draft genome of Mortierella alpina, strain LL118, isolated from an aspen leaf litter sample.</title>
        <authorList>
            <person name="Yang S."/>
            <person name="Vinatzer B.A."/>
        </authorList>
    </citation>
    <scope>NUCLEOTIDE SEQUENCE</scope>
    <source>
        <strain evidence="34">LL118</strain>
    </source>
</reference>
<organism evidence="34 35">
    <name type="scientific">Mortierella alpina</name>
    <name type="common">Oleaginous fungus</name>
    <name type="synonym">Mortierella renispora</name>
    <dbReference type="NCBI Taxonomy" id="64518"/>
    <lineage>
        <taxon>Eukaryota</taxon>
        <taxon>Fungi</taxon>
        <taxon>Fungi incertae sedis</taxon>
        <taxon>Mucoromycota</taxon>
        <taxon>Mortierellomycotina</taxon>
        <taxon>Mortierellomycetes</taxon>
        <taxon>Mortierellales</taxon>
        <taxon>Mortierellaceae</taxon>
        <taxon>Mortierella</taxon>
    </lineage>
</organism>
<feature type="active site" description="Proton donor/acceptor" evidence="26">
    <location>
        <position position="1659"/>
    </location>
</feature>
<feature type="compositionally biased region" description="Polar residues" evidence="30">
    <location>
        <begin position="446"/>
        <end position="466"/>
    </location>
</feature>
<feature type="compositionally biased region" description="Acidic residues" evidence="30">
    <location>
        <begin position="379"/>
        <end position="397"/>
    </location>
</feature>
<keyword evidence="15" id="KW-0804">Transcription</keyword>
<dbReference type="Pfam" id="PF16203">
    <property type="entry name" value="ERCC3_RAD25_C"/>
    <property type="match status" value="1"/>
</dbReference>
<comment type="cofactor">
    <cofactor evidence="27">
        <name>Mg(2+)</name>
        <dbReference type="ChEBI" id="CHEBI:18420"/>
    </cofactor>
    <cofactor evidence="27">
        <name>Mn(2+)</name>
        <dbReference type="ChEBI" id="CHEBI:29035"/>
    </cofactor>
    <text evidence="27">Probably binds two magnesium or manganese ions per subunit.</text>
</comment>
<feature type="region of interest" description="Disordered" evidence="30">
    <location>
        <begin position="818"/>
        <end position="843"/>
    </location>
</feature>
<evidence type="ECO:0000256" key="16">
    <source>
        <dbReference type="ARBA" id="ARBA00023204"/>
    </source>
</evidence>
<keyword evidence="8" id="KW-0378">Hydrolase</keyword>
<accession>A0A9P8AA76</accession>
<dbReference type="SUPFAM" id="SSF47370">
    <property type="entry name" value="Bromodomain"/>
    <property type="match status" value="1"/>
</dbReference>
<evidence type="ECO:0000256" key="9">
    <source>
        <dbReference type="ARBA" id="ARBA00022806"/>
    </source>
</evidence>
<dbReference type="FunFam" id="3.40.50.300:FF:000117">
    <property type="entry name" value="Putative DNA repair helicase rad25"/>
    <property type="match status" value="1"/>
</dbReference>
<evidence type="ECO:0000256" key="27">
    <source>
        <dbReference type="PIRSR" id="PIRSR604808-2"/>
    </source>
</evidence>
<feature type="site" description="Important for catalytic activity" evidence="28">
    <location>
        <position position="1737"/>
    </location>
</feature>
<keyword evidence="9" id="KW-0347">Helicase</keyword>
<feature type="domain" description="Helicase C-terminal" evidence="33">
    <location>
        <begin position="1140"/>
        <end position="1294"/>
    </location>
</feature>
<dbReference type="Gene3D" id="3.40.50.300">
    <property type="entry name" value="P-loop containing nucleotide triphosphate hydrolases"/>
    <property type="match status" value="2"/>
</dbReference>
<dbReference type="InterPro" id="IPR027417">
    <property type="entry name" value="P-loop_NTPase"/>
</dbReference>
<evidence type="ECO:0000256" key="26">
    <source>
        <dbReference type="PIRSR" id="PIRSR604808-1"/>
    </source>
</evidence>
<evidence type="ECO:0000259" key="31">
    <source>
        <dbReference type="PROSITE" id="PS50014"/>
    </source>
</evidence>
<keyword evidence="16" id="KW-0234">DNA repair</keyword>
<keyword evidence="13 29" id="KW-0103">Bromodomain</keyword>
<evidence type="ECO:0000256" key="3">
    <source>
        <dbReference type="ARBA" id="ARBA00007092"/>
    </source>
</evidence>
<feature type="binding site" evidence="27">
    <location>
        <position position="1661"/>
    </location>
    <ligand>
        <name>Mg(2+)</name>
        <dbReference type="ChEBI" id="CHEBI:18420"/>
        <label>1</label>
    </ligand>
</feature>
<evidence type="ECO:0000256" key="4">
    <source>
        <dbReference type="ARBA" id="ARBA00011640"/>
    </source>
</evidence>
<dbReference type="NCBIfam" id="TIGR00603">
    <property type="entry name" value="rad25"/>
    <property type="match status" value="1"/>
</dbReference>
<evidence type="ECO:0000256" key="30">
    <source>
        <dbReference type="SAM" id="MobiDB-lite"/>
    </source>
</evidence>
<dbReference type="GO" id="GO:0006367">
    <property type="term" value="P:transcription initiation at RNA polymerase II promoter"/>
    <property type="evidence" value="ECO:0007669"/>
    <property type="project" value="InterPro"/>
</dbReference>
<dbReference type="InterPro" id="IPR001161">
    <property type="entry name" value="XPB/Ssl2"/>
</dbReference>
<keyword evidence="27" id="KW-0464">Manganese</keyword>
<feature type="compositionally biased region" description="Low complexity" evidence="30">
    <location>
        <begin position="1875"/>
        <end position="1886"/>
    </location>
</feature>
<evidence type="ECO:0000256" key="23">
    <source>
        <dbReference type="ARBA" id="ARBA00075489"/>
    </source>
</evidence>
<dbReference type="Gene3D" id="3.60.10.10">
    <property type="entry name" value="Endonuclease/exonuclease/phosphatase"/>
    <property type="match status" value="1"/>
</dbReference>
<dbReference type="PANTHER" id="PTHR11274:SF0">
    <property type="entry name" value="GENERAL TRANSCRIPTION AND DNA REPAIR FACTOR IIH HELICASE SUBUNIT XPB"/>
    <property type="match status" value="1"/>
</dbReference>
<feature type="compositionally biased region" description="Basic and acidic residues" evidence="30">
    <location>
        <begin position="593"/>
        <end position="607"/>
    </location>
</feature>
<evidence type="ECO:0000313" key="35">
    <source>
        <dbReference type="Proteomes" id="UP000717515"/>
    </source>
</evidence>
<evidence type="ECO:0000256" key="18">
    <source>
        <dbReference type="ARBA" id="ARBA00023242"/>
    </source>
</evidence>
<feature type="compositionally biased region" description="Polar residues" evidence="30">
    <location>
        <begin position="290"/>
        <end position="301"/>
    </location>
</feature>
<dbReference type="GO" id="GO:0005524">
    <property type="term" value="F:ATP binding"/>
    <property type="evidence" value="ECO:0007669"/>
    <property type="project" value="UniProtKB-KW"/>
</dbReference>
<feature type="compositionally biased region" description="Basic residues" evidence="30">
    <location>
        <begin position="415"/>
        <end position="435"/>
    </location>
</feature>
<evidence type="ECO:0000259" key="32">
    <source>
        <dbReference type="PROSITE" id="PS51192"/>
    </source>
</evidence>
<evidence type="ECO:0000256" key="13">
    <source>
        <dbReference type="ARBA" id="ARBA00023117"/>
    </source>
</evidence>
<dbReference type="CDD" id="cd18789">
    <property type="entry name" value="SF2_C_XPB"/>
    <property type="match status" value="1"/>
</dbReference>
<proteinExistence type="inferred from homology"/>
<evidence type="ECO:0000256" key="6">
    <source>
        <dbReference type="ARBA" id="ARBA00022741"/>
    </source>
</evidence>
<dbReference type="GO" id="GO:0000112">
    <property type="term" value="C:nucleotide-excision repair factor 3 complex"/>
    <property type="evidence" value="ECO:0007669"/>
    <property type="project" value="TreeGrafter"/>
</dbReference>
<evidence type="ECO:0000256" key="7">
    <source>
        <dbReference type="ARBA" id="ARBA00022763"/>
    </source>
</evidence>
<dbReference type="InterPro" id="IPR050615">
    <property type="entry name" value="ATP-dep_DNA_Helicase"/>
</dbReference>
<dbReference type="Pfam" id="PF00439">
    <property type="entry name" value="Bromodomain"/>
    <property type="match status" value="1"/>
</dbReference>
<dbReference type="GO" id="GO:0046872">
    <property type="term" value="F:metal ion binding"/>
    <property type="evidence" value="ECO:0007669"/>
    <property type="project" value="UniProtKB-KW"/>
</dbReference>
<dbReference type="SMART" id="SM00487">
    <property type="entry name" value="DEXDc"/>
    <property type="match status" value="1"/>
</dbReference>
<feature type="site" description="Transition state stabilizer" evidence="28">
    <location>
        <position position="1661"/>
    </location>
</feature>
<feature type="region of interest" description="Disordered" evidence="30">
    <location>
        <begin position="1553"/>
        <end position="1572"/>
    </location>
</feature>
<dbReference type="NCBIfam" id="TIGR00633">
    <property type="entry name" value="xth"/>
    <property type="match status" value="1"/>
</dbReference>
<dbReference type="InterPro" id="IPR001650">
    <property type="entry name" value="Helicase_C-like"/>
</dbReference>
<evidence type="ECO:0000256" key="2">
    <source>
        <dbReference type="ARBA" id="ARBA00006637"/>
    </source>
</evidence>
<dbReference type="InterPro" id="IPR036691">
    <property type="entry name" value="Endo/exonu/phosph_ase_sf"/>
</dbReference>
<feature type="domain" description="Bromo" evidence="31">
    <location>
        <begin position="488"/>
        <end position="558"/>
    </location>
</feature>
<keyword evidence="14" id="KW-0238">DNA-binding</keyword>
<feature type="binding site" evidence="27">
    <location>
        <position position="1659"/>
    </location>
    <ligand>
        <name>Mg(2+)</name>
        <dbReference type="ChEBI" id="CHEBI:18420"/>
        <label>1</label>
    </ligand>
</feature>
<dbReference type="PROSITE" id="PS50014">
    <property type="entry name" value="BROMODOMAIN_2"/>
    <property type="match status" value="1"/>
</dbReference>
<feature type="compositionally biased region" description="Acidic residues" evidence="30">
    <location>
        <begin position="1323"/>
        <end position="1334"/>
    </location>
</feature>
<dbReference type="Pfam" id="PF03372">
    <property type="entry name" value="Exo_endo_phos"/>
    <property type="match status" value="1"/>
</dbReference>
<dbReference type="Gene3D" id="1.20.920.10">
    <property type="entry name" value="Bromodomain-like"/>
    <property type="match status" value="1"/>
</dbReference>
<dbReference type="Proteomes" id="UP000717515">
    <property type="component" value="Unassembled WGS sequence"/>
</dbReference>
<keyword evidence="5 27" id="KW-0479">Metal-binding</keyword>
<dbReference type="GO" id="GO:0005675">
    <property type="term" value="C:transcription factor TFIIH holo complex"/>
    <property type="evidence" value="ECO:0007669"/>
    <property type="project" value="TreeGrafter"/>
</dbReference>
<dbReference type="InterPro" id="IPR032438">
    <property type="entry name" value="ERCC3_RAD25_C"/>
</dbReference>
<feature type="compositionally biased region" description="Acidic residues" evidence="30">
    <location>
        <begin position="308"/>
        <end position="320"/>
    </location>
</feature>
<dbReference type="PRINTS" id="PR00503">
    <property type="entry name" value="BROMODOMAIN"/>
</dbReference>
<sequence>MSSTDAASSDIKSDSEPWSLLENLILAQAINKCGDTNWVAIARTMKGHPQIHRSSNFFSQKSCAIQYTQLLENLEAETRSKQVRGNDADIPSVVRLANQLYNQRIQELRLLIQKDEQRFRTLVAEMDDIRQGKWDSQLEEDLKRNPLEQTSETAVNGIQGERTEAGHHTPTDRNTVATTDVPPSLSSPSPSTPPESQTDIRKNGIFTGVSEDQPANDSQDVEMEDATVSNTHTPAAVHNTSGLLKEEQDVEMEESGRHASPSATTSQIAVPVKDDKEMEVEEATKGEAATSITSPQTSASDLSPPDALEAEDDITPEEESVPSTAKTDRSTEAGHDDDEDEAEDDEGPMKEETEDEGQKKAPRPRGARARAPSKANDSEREDNEEDADEAEQDEDTAQEGHSSGDDDDTVSTPRANRRPKKIKTTVPAKRKRRGGRGGAAGETEEGYNSSDSETTDSAHTNMSDQLMRTQMDDKKWKKILMMIWTDIANHRFGAVFMQPIKEQDAPGYYVMIKRPMDLKSIKERIRDGQITNADEFHRDVLLMFLNALMYNGEETEVYQMALAMMQEVEFIIKNFKSSQSFAPTASGTGVDGGRVDNVNRPRRDDGPIHTVGEPEDQDIDEDFSGKLPVPKHATMDAVARAHNFQRDSVSYIFGDHDYTWLPLKQDHESRPLWITEDGHIILEGFSPIAEKAIDFLITIAEPVSRPSHIHEYKLTPYSLYAAVSVGLETEDIIEVLSRLSKVPVPESILGLIRDCTLSYGKVKLVLKHNRYFVESSHPEMLQTLLRDQVIKESRLVGDEDPSAGGALITGRAPTGKDLTIPGVKKEIPDPNKPATDKNGKPGDEEIFAVVGLDRDDDDAENDDVHSFEISSSSVETVKKRCNELDYPMLEEYDFRNDTRNPNLDIDLKPITVIRPYQEKSLSKMFGNGRARSGIIVLPCGAGKTLVGITAACTVKKSTLVLCTSSVSVLQWKQQFLLWCNIKPHQIAMFTSDQKEKFLGEAGIVISTYSMVANTRNRSHDSKKMMDFLRGREWGFLLLDEVHVVPANMFRKVLTTIAAHAKLGLTATLVREDEKIDDLNFLIGPKLYEANWMDLASKGHIANVQCAEIWCPMTPAFYREYLRESSRKRTLLYVMNPNKFQACQYLIRYHEERGDKIIVFSDNVYALVAYARKLEKPFIYGETSQQERVRILQNFQHNPQINTIFLSKVGDTSIDLPEATCLIQVSSHYGSRRQEAQRLGRILRAKRRNDEGFNAFFYSLVSKDTTEMYYSTKRQQFLIDQGYAFKVITNLDGMDQEQDLVYSTPAEQLSLLQTVLLAQESEADLNDDVEPDADDLTGNTSRRTGAGGGSVFSHMGSSIAGGSNGAKRSVGGLRSLSGADDMAYVEYNKPVSMKDKDKHRGEHHPLFKKHWNKNHITAFTPRAIPDQFRCTIPPSLRMKFMTWNVNGIRTLTQYHPYCDDLHKNYKEILDYLDADVICFQETKISRSKLDTDLALVPGYESYWSFHRTKFGYSGVAIYVKDHIKLVAAEEGISGILSGNIHLPTTTPPIFAATDGNRNSSASNSSSASISGLENEPRKRIVGGYPALEGDGAAALSRFQELDTEGRGLILDFGFFVLFNLYCPNETDETRLPFKMDYYHLLEARVMELIKGGREVIVLGDMNVIPTELDHCDPAKWKKESGEEDFTNTPPRRWFNSFLSPNGPLTDLYRVFHAGEAGAFTCWNTKINARPSNYGTRLDYILVTSGLIPWFKSCDRKPSIIGSDHCPVVAEMFTELALEKSAEEKAHDQEQAANVQRLQDVLDSYGGSTDQTLAARFFDEFSGKQQKLSAFFKKPGQAPATSNTPPALSTIAGDAKRVAVASLDGDDQGPRKKTFFNSENTTSNTTSNAPHAGSPPVSRDQPGVTSKTTSMMSSTQRPPLNTIPKSINKSTTKGVPKKAAGTKPGSQQSVLSFFTSSSQKTRDPGSSTLDVSKATLSQRDAEMSSQDLPTTDESSSVPADSSHQTTSSALPSLLTFSESTAASSSSLPFSPNDFADWIPGSQDVLPFSMNGETTTSKWQSLFSPRVIPKCRPVGPEGDSIGQNPEFRCNYFEWLNPDRKR</sequence>
<feature type="compositionally biased region" description="Polar residues" evidence="30">
    <location>
        <begin position="227"/>
        <end position="242"/>
    </location>
</feature>
<dbReference type="InterPro" id="IPR005135">
    <property type="entry name" value="Endo/exonuclease/phosphatase"/>
</dbReference>
<feature type="compositionally biased region" description="Basic and acidic residues" evidence="30">
    <location>
        <begin position="823"/>
        <end position="843"/>
    </location>
</feature>